<name>A0A4R6RFZ9_9BURK</name>
<accession>A0A4R6RFZ9</accession>
<reference evidence="1 2" key="1">
    <citation type="submission" date="2019-03" db="EMBL/GenBank/DDBJ databases">
        <title>Genomic Encyclopedia of Type Strains, Phase IV (KMG-IV): sequencing the most valuable type-strain genomes for metagenomic binning, comparative biology and taxonomic classification.</title>
        <authorList>
            <person name="Goeker M."/>
        </authorList>
    </citation>
    <scope>NUCLEOTIDE SEQUENCE [LARGE SCALE GENOMIC DNA]</scope>
    <source>
        <strain evidence="1 2">DSM 11901</strain>
    </source>
</reference>
<dbReference type="EMBL" id="SNXW01000003">
    <property type="protein sequence ID" value="TDP84586.1"/>
    <property type="molecule type" value="Genomic_DNA"/>
</dbReference>
<dbReference type="Proteomes" id="UP000294593">
    <property type="component" value="Unassembled WGS sequence"/>
</dbReference>
<comment type="caution">
    <text evidence="1">The sequence shown here is derived from an EMBL/GenBank/DDBJ whole genome shotgun (WGS) entry which is preliminary data.</text>
</comment>
<gene>
    <name evidence="1" type="ORF">EV672_103155</name>
</gene>
<protein>
    <submittedName>
        <fullName evidence="1">Uncharacterized protein</fullName>
    </submittedName>
</protein>
<keyword evidence="2" id="KW-1185">Reference proteome</keyword>
<organism evidence="1 2">
    <name type="scientific">Aquabacterium commune</name>
    <dbReference type="NCBI Taxonomy" id="70586"/>
    <lineage>
        <taxon>Bacteria</taxon>
        <taxon>Pseudomonadati</taxon>
        <taxon>Pseudomonadota</taxon>
        <taxon>Betaproteobacteria</taxon>
        <taxon>Burkholderiales</taxon>
        <taxon>Aquabacterium</taxon>
    </lineage>
</organism>
<evidence type="ECO:0000313" key="2">
    <source>
        <dbReference type="Proteomes" id="UP000294593"/>
    </source>
</evidence>
<dbReference type="AlphaFoldDB" id="A0A4R6RFZ9"/>
<sequence>MSKRYSGAEATKAIELGTAALTLSNLRNDLLLLIKNERPIDDIAVAADRCNDLALQLNAKKDQLRLV</sequence>
<evidence type="ECO:0000313" key="1">
    <source>
        <dbReference type="EMBL" id="TDP84586.1"/>
    </source>
</evidence>
<proteinExistence type="predicted"/>